<dbReference type="STRING" id="67356.AQJ84_17465"/>
<gene>
    <name evidence="1" type="ORF">ADK37_32440</name>
</gene>
<dbReference type="NCBIfam" id="TIGR01549">
    <property type="entry name" value="HAD-SF-IA-v1"/>
    <property type="match status" value="1"/>
</dbReference>
<evidence type="ECO:0000313" key="1">
    <source>
        <dbReference type="EMBL" id="KOG31086.1"/>
    </source>
</evidence>
<dbReference type="GO" id="GO:0006281">
    <property type="term" value="P:DNA repair"/>
    <property type="evidence" value="ECO:0007669"/>
    <property type="project" value="TreeGrafter"/>
</dbReference>
<dbReference type="GO" id="GO:0008967">
    <property type="term" value="F:phosphoglycolate phosphatase activity"/>
    <property type="evidence" value="ECO:0007669"/>
    <property type="project" value="TreeGrafter"/>
</dbReference>
<dbReference type="SUPFAM" id="SSF56784">
    <property type="entry name" value="HAD-like"/>
    <property type="match status" value="1"/>
</dbReference>
<dbReference type="PATRIC" id="fig|67356.5.peg.6943"/>
<dbReference type="NCBIfam" id="TIGR01662">
    <property type="entry name" value="HAD-SF-IIIA"/>
    <property type="match status" value="1"/>
</dbReference>
<dbReference type="AlphaFoldDB" id="A0A0L8KYV8"/>
<reference evidence="2" key="1">
    <citation type="submission" date="2015-07" db="EMBL/GenBank/DDBJ databases">
        <authorList>
            <person name="Ju K.-S."/>
            <person name="Doroghazi J.R."/>
            <person name="Metcalf W.W."/>
        </authorList>
    </citation>
    <scope>NUCLEOTIDE SEQUENCE [LARGE SCALE GENOMIC DNA]</scope>
    <source>
        <strain evidence="2">NRRL 2290</strain>
    </source>
</reference>
<dbReference type="InterPro" id="IPR036412">
    <property type="entry name" value="HAD-like_sf"/>
</dbReference>
<dbReference type="Proteomes" id="UP000037251">
    <property type="component" value="Unassembled WGS sequence"/>
</dbReference>
<dbReference type="PANTHER" id="PTHR43434:SF1">
    <property type="entry name" value="PHOSPHOGLYCOLATE PHOSPHATASE"/>
    <property type="match status" value="1"/>
</dbReference>
<dbReference type="InterPro" id="IPR023214">
    <property type="entry name" value="HAD_sf"/>
</dbReference>
<proteinExistence type="predicted"/>
<dbReference type="PANTHER" id="PTHR43434">
    <property type="entry name" value="PHOSPHOGLYCOLATE PHOSPHATASE"/>
    <property type="match status" value="1"/>
</dbReference>
<dbReference type="InterPro" id="IPR050155">
    <property type="entry name" value="HAD-like_hydrolase_sf"/>
</dbReference>
<dbReference type="Gene3D" id="3.40.50.1000">
    <property type="entry name" value="HAD superfamily/HAD-like"/>
    <property type="match status" value="1"/>
</dbReference>
<protein>
    <submittedName>
        <fullName evidence="1">Haloacid dehalogenase</fullName>
    </submittedName>
</protein>
<dbReference type="InterPro" id="IPR006439">
    <property type="entry name" value="HAD-SF_hydro_IA"/>
</dbReference>
<dbReference type="Pfam" id="PF00702">
    <property type="entry name" value="Hydrolase"/>
    <property type="match status" value="1"/>
</dbReference>
<name>A0A0L8KYV8_9ACTN</name>
<comment type="caution">
    <text evidence="1">The sequence shown here is derived from an EMBL/GenBank/DDBJ whole genome shotgun (WGS) entry which is preliminary data.</text>
</comment>
<organism evidence="1 2">
    <name type="scientific">Streptomyces resistomycificus</name>
    <dbReference type="NCBI Taxonomy" id="67356"/>
    <lineage>
        <taxon>Bacteria</taxon>
        <taxon>Bacillati</taxon>
        <taxon>Actinomycetota</taxon>
        <taxon>Actinomycetes</taxon>
        <taxon>Kitasatosporales</taxon>
        <taxon>Streptomycetaceae</taxon>
        <taxon>Streptomyces</taxon>
        <taxon>Streptomyces aurantiacus group</taxon>
    </lineage>
</organism>
<dbReference type="InterPro" id="IPR006549">
    <property type="entry name" value="HAD-SF_hydro_IIIA"/>
</dbReference>
<accession>A0A0L8KYV8</accession>
<dbReference type="EMBL" id="LGUS01000202">
    <property type="protein sequence ID" value="KOG31086.1"/>
    <property type="molecule type" value="Genomic_DNA"/>
</dbReference>
<evidence type="ECO:0000313" key="2">
    <source>
        <dbReference type="Proteomes" id="UP000037251"/>
    </source>
</evidence>
<sequence>MTRTLTAAQAVLVDFDGPLCNVFAGLPAQEVARKLSQIAADHDPELWGKLAEITNPLEVLALTYDFDRSVSGRVEEALISAEVEAVQVAGDPIAGSIEALTAIRESGRRIAVVTNNSTECVRRFLARHDLSDHVDAVVGRTLNRPDLMKPHPHALLQAAERLDVSPKECVLIGDSRTDIQAAHAAGGTAIGYANKARKRRVFVEADAEAIIERMRAIAHALS</sequence>
<keyword evidence="2" id="KW-1185">Reference proteome</keyword>
<dbReference type="NCBIfam" id="TIGR01509">
    <property type="entry name" value="HAD-SF-IA-v3"/>
    <property type="match status" value="1"/>
</dbReference>